<comment type="caution">
    <text evidence="2">The sequence shown here is derived from an EMBL/GenBank/DDBJ whole genome shotgun (WGS) entry which is preliminary data.</text>
</comment>
<organism evidence="2 3">
    <name type="scientific">Streptomyces evansiae</name>
    <dbReference type="NCBI Taxonomy" id="3075535"/>
    <lineage>
        <taxon>Bacteria</taxon>
        <taxon>Bacillati</taxon>
        <taxon>Actinomycetota</taxon>
        <taxon>Actinomycetes</taxon>
        <taxon>Kitasatosporales</taxon>
        <taxon>Streptomycetaceae</taxon>
        <taxon>Streptomyces</taxon>
    </lineage>
</organism>
<reference evidence="3" key="1">
    <citation type="submission" date="2023-07" db="EMBL/GenBank/DDBJ databases">
        <title>30 novel species of actinomycetes from the DSMZ collection.</title>
        <authorList>
            <person name="Nouioui I."/>
        </authorList>
    </citation>
    <scope>NUCLEOTIDE SEQUENCE [LARGE SCALE GENOMIC DNA]</scope>
    <source>
        <strain evidence="3">DSM 41979</strain>
    </source>
</reference>
<evidence type="ECO:0000313" key="3">
    <source>
        <dbReference type="Proteomes" id="UP001183610"/>
    </source>
</evidence>
<dbReference type="Proteomes" id="UP001183610">
    <property type="component" value="Unassembled WGS sequence"/>
</dbReference>
<protein>
    <recommendedName>
        <fullName evidence="4">Secreted protein</fullName>
    </recommendedName>
</protein>
<evidence type="ECO:0000313" key="2">
    <source>
        <dbReference type="EMBL" id="MDT0410465.1"/>
    </source>
</evidence>
<feature type="region of interest" description="Disordered" evidence="1">
    <location>
        <begin position="158"/>
        <end position="206"/>
    </location>
</feature>
<dbReference type="EMBL" id="JAVRET010000032">
    <property type="protein sequence ID" value="MDT0410465.1"/>
    <property type="molecule type" value="Genomic_DNA"/>
</dbReference>
<gene>
    <name evidence="2" type="ORF">RM698_15540</name>
</gene>
<evidence type="ECO:0008006" key="4">
    <source>
        <dbReference type="Google" id="ProtNLM"/>
    </source>
</evidence>
<feature type="compositionally biased region" description="Acidic residues" evidence="1">
    <location>
        <begin position="195"/>
        <end position="206"/>
    </location>
</feature>
<dbReference type="RefSeq" id="WP_234009568.1">
    <property type="nucleotide sequence ID" value="NZ_JAVRET010000032.1"/>
</dbReference>
<evidence type="ECO:0000256" key="1">
    <source>
        <dbReference type="SAM" id="MobiDB-lite"/>
    </source>
</evidence>
<feature type="compositionally biased region" description="Basic and acidic residues" evidence="1">
    <location>
        <begin position="168"/>
        <end position="194"/>
    </location>
</feature>
<name>A0ABU2R442_9ACTN</name>
<sequence>MNQDLTTALIGLGGAAVGAAASLLTTGAQLRHSRRSAEAARREAREERLHDIGRGAAEEAYAKLMELLEYLEAVRPAPGPPDHRPEWAVEALTQIRSVALAVARIPGDEVMDRFTLPHDLAKGFRHAGPREMRQVQWMLRMVQDMILILTGYLKRSSELPPSDDLESFQERYERGKEQERRRYERWLQDERDAQAEEPPEPDDAPF</sequence>
<keyword evidence="3" id="KW-1185">Reference proteome</keyword>
<proteinExistence type="predicted"/>
<accession>A0ABU2R442</accession>